<dbReference type="GO" id="GO:0004146">
    <property type="term" value="F:dihydrofolate reductase activity"/>
    <property type="evidence" value="ECO:0007669"/>
    <property type="project" value="UniProtKB-EC"/>
</dbReference>
<evidence type="ECO:0000256" key="3">
    <source>
        <dbReference type="ARBA" id="ARBA00012856"/>
    </source>
</evidence>
<dbReference type="PRINTS" id="PR00070">
    <property type="entry name" value="DHFR"/>
</dbReference>
<dbReference type="PIRSF" id="PIRSF000194">
    <property type="entry name" value="DHFR"/>
    <property type="match status" value="1"/>
</dbReference>
<comment type="pathway">
    <text evidence="1 8">Cofactor biosynthesis; tetrahydrofolate biosynthesis; 5,6,7,8-tetrahydrofolate from 7,8-dihydrofolate: step 1/1.</text>
</comment>
<dbReference type="InterPro" id="IPR012259">
    <property type="entry name" value="DHFR"/>
</dbReference>
<keyword evidence="12" id="KW-1185">Reference proteome</keyword>
<dbReference type="InterPro" id="IPR017925">
    <property type="entry name" value="DHFR_CS"/>
</dbReference>
<evidence type="ECO:0000313" key="12">
    <source>
        <dbReference type="Proteomes" id="UP000007434"/>
    </source>
</evidence>
<dbReference type="FunFam" id="3.40.430.10:FF:000001">
    <property type="entry name" value="Dihydrofolate reductase"/>
    <property type="match status" value="1"/>
</dbReference>
<dbReference type="InterPro" id="IPR024072">
    <property type="entry name" value="DHFR-like_dom_sf"/>
</dbReference>
<dbReference type="GO" id="GO:0046654">
    <property type="term" value="P:tetrahydrofolate biosynthetic process"/>
    <property type="evidence" value="ECO:0007669"/>
    <property type="project" value="UniProtKB-UniPathway"/>
</dbReference>
<dbReference type="PANTHER" id="PTHR48069:SF3">
    <property type="entry name" value="DIHYDROFOLATE REDUCTASE"/>
    <property type="match status" value="1"/>
</dbReference>
<dbReference type="InterPro" id="IPR001796">
    <property type="entry name" value="DHFR_dom"/>
</dbReference>
<dbReference type="PROSITE" id="PS00075">
    <property type="entry name" value="DHFR_1"/>
    <property type="match status" value="1"/>
</dbReference>
<dbReference type="GO" id="GO:0070401">
    <property type="term" value="F:NADP+ binding"/>
    <property type="evidence" value="ECO:0007669"/>
    <property type="project" value="UniProtKB-ARBA"/>
</dbReference>
<dbReference type="Pfam" id="PF00186">
    <property type="entry name" value="DHFR_1"/>
    <property type="match status" value="1"/>
</dbReference>
<evidence type="ECO:0000256" key="9">
    <source>
        <dbReference type="RuleBase" id="RU004474"/>
    </source>
</evidence>
<reference evidence="11 12" key="2">
    <citation type="journal article" date="2011" name="J. Bacteriol.">
        <title>Complete Genome Sequence of the Haloalkaliphilic, Hydrogen Producing Halanaerobium hydrogenoformans.</title>
        <authorList>
            <person name="Brown S.D."/>
            <person name="Begemann M.B."/>
            <person name="Mormile M.R."/>
            <person name="Wall J.D."/>
            <person name="Han C.S."/>
            <person name="Goodwin L.A."/>
            <person name="Pitluck S."/>
            <person name="Land M.L."/>
            <person name="Hauser L.J."/>
            <person name="Elias D.A."/>
        </authorList>
    </citation>
    <scope>NUCLEOTIDE SEQUENCE [LARGE SCALE GENOMIC DNA]</scope>
    <source>
        <strain evidence="12">sapolanicus</strain>
    </source>
</reference>
<dbReference type="PANTHER" id="PTHR48069">
    <property type="entry name" value="DIHYDROFOLATE REDUCTASE"/>
    <property type="match status" value="1"/>
</dbReference>
<dbReference type="PROSITE" id="PS51330">
    <property type="entry name" value="DHFR_2"/>
    <property type="match status" value="1"/>
</dbReference>
<reference evidence="11 12" key="1">
    <citation type="submission" date="2010-11" db="EMBL/GenBank/DDBJ databases">
        <title>Complete sequence of Halanaerobium sp. sapolanicus.</title>
        <authorList>
            <consortium name="US DOE Joint Genome Institute"/>
            <person name="Lucas S."/>
            <person name="Copeland A."/>
            <person name="Lapidus A."/>
            <person name="Cheng J.-F."/>
            <person name="Bruce D."/>
            <person name="Goodwin L."/>
            <person name="Pitluck S."/>
            <person name="Davenport K."/>
            <person name="Detter J.C."/>
            <person name="Han C."/>
            <person name="Tapia R."/>
            <person name="Land M."/>
            <person name="Hauser L."/>
            <person name="Jeffries C."/>
            <person name="Kyrpides N."/>
            <person name="Ivanova N."/>
            <person name="Mikhailova N."/>
            <person name="Begemann M.B."/>
            <person name="Mormile M.R."/>
            <person name="Wall J.D."/>
            <person name="Elias D.A."/>
            <person name="Woyke T."/>
        </authorList>
    </citation>
    <scope>NUCLEOTIDE SEQUENCE [LARGE SCALE GENOMIC DNA]</scope>
    <source>
        <strain evidence="12">sapolanicus</strain>
    </source>
</reference>
<dbReference type="eggNOG" id="COG0262">
    <property type="taxonomic scope" value="Bacteria"/>
</dbReference>
<dbReference type="GO" id="GO:0006730">
    <property type="term" value="P:one-carbon metabolic process"/>
    <property type="evidence" value="ECO:0007669"/>
    <property type="project" value="UniProtKB-KW"/>
</dbReference>
<sequence length="165" mass="19079">MSLSIIAAMDQNQLIGQNGKLPWKLPADLRYFKQTTMGSAIIMGRKTFESIGSPLAGRKNIILSKNKNYSAEGCEIIHSKKEILNRFLVQKKEAFIIGGLKIFQLFLPYCDKLYLTIIEHEFSGDTYFPEIDFDNWIKIQVKKGVTDCENPYEYYHNIYLRKKGK</sequence>
<comment type="similarity">
    <text evidence="2 8 9">Belongs to the dihydrofolate reductase family.</text>
</comment>
<dbReference type="STRING" id="656519.Halsa_1237"/>
<evidence type="ECO:0000256" key="2">
    <source>
        <dbReference type="ARBA" id="ARBA00009539"/>
    </source>
</evidence>
<comment type="function">
    <text evidence="7 8">Key enzyme in folate metabolism. Catalyzes an essential reaction for de novo glycine and purine synthesis, and for DNA precursor synthesis.</text>
</comment>
<evidence type="ECO:0000259" key="10">
    <source>
        <dbReference type="PROSITE" id="PS51330"/>
    </source>
</evidence>
<dbReference type="GO" id="GO:0046655">
    <property type="term" value="P:folic acid metabolic process"/>
    <property type="evidence" value="ECO:0007669"/>
    <property type="project" value="TreeGrafter"/>
</dbReference>
<dbReference type="Gene3D" id="3.40.430.10">
    <property type="entry name" value="Dihydrofolate Reductase, subunit A"/>
    <property type="match status" value="1"/>
</dbReference>
<evidence type="ECO:0000256" key="8">
    <source>
        <dbReference type="PIRNR" id="PIRNR000194"/>
    </source>
</evidence>
<dbReference type="UniPathway" id="UPA00077">
    <property type="reaction ID" value="UER00158"/>
</dbReference>
<dbReference type="HOGENOM" id="CLU_043966_5_2_9"/>
<evidence type="ECO:0000256" key="4">
    <source>
        <dbReference type="ARBA" id="ARBA00022563"/>
    </source>
</evidence>
<dbReference type="CDD" id="cd00209">
    <property type="entry name" value="DHFR"/>
    <property type="match status" value="1"/>
</dbReference>
<comment type="catalytic activity">
    <reaction evidence="8">
        <text>(6S)-5,6,7,8-tetrahydrofolate + NADP(+) = 7,8-dihydrofolate + NADPH + H(+)</text>
        <dbReference type="Rhea" id="RHEA:15009"/>
        <dbReference type="ChEBI" id="CHEBI:15378"/>
        <dbReference type="ChEBI" id="CHEBI:57451"/>
        <dbReference type="ChEBI" id="CHEBI:57453"/>
        <dbReference type="ChEBI" id="CHEBI:57783"/>
        <dbReference type="ChEBI" id="CHEBI:58349"/>
        <dbReference type="EC" id="1.5.1.3"/>
    </reaction>
</comment>
<dbReference type="AlphaFoldDB" id="E4RKF6"/>
<dbReference type="EC" id="1.5.1.3" evidence="3 8"/>
<accession>E4RKF6</accession>
<gene>
    <name evidence="11" type="ordered locus">Halsa_1237</name>
</gene>
<dbReference type="KEGG" id="has:Halsa_1237"/>
<keyword evidence="4 8" id="KW-0554">One-carbon metabolism</keyword>
<evidence type="ECO:0000256" key="6">
    <source>
        <dbReference type="ARBA" id="ARBA00023002"/>
    </source>
</evidence>
<keyword evidence="6 8" id="KW-0560">Oxidoreductase</keyword>
<feature type="domain" description="DHFR" evidence="10">
    <location>
        <begin position="2"/>
        <end position="161"/>
    </location>
</feature>
<protein>
    <recommendedName>
        <fullName evidence="3 8">Dihydrofolate reductase</fullName>
        <ecNumber evidence="3 8">1.5.1.3</ecNumber>
    </recommendedName>
</protein>
<evidence type="ECO:0000256" key="1">
    <source>
        <dbReference type="ARBA" id="ARBA00004903"/>
    </source>
</evidence>
<dbReference type="Proteomes" id="UP000007434">
    <property type="component" value="Chromosome"/>
</dbReference>
<dbReference type="GO" id="GO:0005829">
    <property type="term" value="C:cytosol"/>
    <property type="evidence" value="ECO:0007669"/>
    <property type="project" value="TreeGrafter"/>
</dbReference>
<organism evidence="11 12">
    <name type="scientific">Halanaerobium hydrogeniformans</name>
    <name type="common">Halanaerobium sp. (strain sapolanicus)</name>
    <dbReference type="NCBI Taxonomy" id="656519"/>
    <lineage>
        <taxon>Bacteria</taxon>
        <taxon>Bacillati</taxon>
        <taxon>Bacillota</taxon>
        <taxon>Clostridia</taxon>
        <taxon>Halanaerobiales</taxon>
        <taxon>Halanaerobiaceae</taxon>
        <taxon>Halanaerobium</taxon>
    </lineage>
</organism>
<evidence type="ECO:0000313" key="11">
    <source>
        <dbReference type="EMBL" id="ADQ14665.1"/>
    </source>
</evidence>
<name>E4RKF6_HALHG</name>
<proteinExistence type="inferred from homology"/>
<dbReference type="GO" id="GO:0046452">
    <property type="term" value="P:dihydrofolate metabolic process"/>
    <property type="evidence" value="ECO:0007669"/>
    <property type="project" value="TreeGrafter"/>
</dbReference>
<dbReference type="OrthoDB" id="9804315at2"/>
<evidence type="ECO:0000256" key="7">
    <source>
        <dbReference type="ARBA" id="ARBA00025067"/>
    </source>
</evidence>
<dbReference type="EMBL" id="CP002304">
    <property type="protein sequence ID" value="ADQ14665.1"/>
    <property type="molecule type" value="Genomic_DNA"/>
</dbReference>
<dbReference type="SUPFAM" id="SSF53597">
    <property type="entry name" value="Dihydrofolate reductase-like"/>
    <property type="match status" value="1"/>
</dbReference>
<evidence type="ECO:0000256" key="5">
    <source>
        <dbReference type="ARBA" id="ARBA00022857"/>
    </source>
</evidence>
<dbReference type="RefSeq" id="WP_013405747.1">
    <property type="nucleotide sequence ID" value="NC_014654.1"/>
</dbReference>
<keyword evidence="5 8" id="KW-0521">NADP</keyword>